<organism evidence="1">
    <name type="scientific">Anguilla anguilla</name>
    <name type="common">European freshwater eel</name>
    <name type="synonym">Muraena anguilla</name>
    <dbReference type="NCBI Taxonomy" id="7936"/>
    <lineage>
        <taxon>Eukaryota</taxon>
        <taxon>Metazoa</taxon>
        <taxon>Chordata</taxon>
        <taxon>Craniata</taxon>
        <taxon>Vertebrata</taxon>
        <taxon>Euteleostomi</taxon>
        <taxon>Actinopterygii</taxon>
        <taxon>Neopterygii</taxon>
        <taxon>Teleostei</taxon>
        <taxon>Anguilliformes</taxon>
        <taxon>Anguillidae</taxon>
        <taxon>Anguilla</taxon>
    </lineage>
</organism>
<protein>
    <submittedName>
        <fullName evidence="1">Uncharacterized protein</fullName>
    </submittedName>
</protein>
<reference evidence="1" key="1">
    <citation type="submission" date="2014-11" db="EMBL/GenBank/DDBJ databases">
        <authorList>
            <person name="Amaro Gonzalez C."/>
        </authorList>
    </citation>
    <scope>NUCLEOTIDE SEQUENCE</scope>
</reference>
<reference evidence="1" key="2">
    <citation type="journal article" date="2015" name="Fish Shellfish Immunol.">
        <title>Early steps in the European eel (Anguilla anguilla)-Vibrio vulnificus interaction in the gills: Role of the RtxA13 toxin.</title>
        <authorList>
            <person name="Callol A."/>
            <person name="Pajuelo D."/>
            <person name="Ebbesson L."/>
            <person name="Teles M."/>
            <person name="MacKenzie S."/>
            <person name="Amaro C."/>
        </authorList>
    </citation>
    <scope>NUCLEOTIDE SEQUENCE</scope>
</reference>
<evidence type="ECO:0000313" key="1">
    <source>
        <dbReference type="EMBL" id="JAG99382.1"/>
    </source>
</evidence>
<dbReference type="AlphaFoldDB" id="A0A0E9P653"/>
<accession>A0A0E9P653</accession>
<name>A0A0E9P653_ANGAN</name>
<proteinExistence type="predicted"/>
<dbReference type="EMBL" id="GBXM01109194">
    <property type="protein sequence ID" value="JAG99382.1"/>
    <property type="molecule type" value="Transcribed_RNA"/>
</dbReference>
<sequence length="21" mass="2562">MFHYIDQFTLCFPNSSVHFMP</sequence>